<gene>
    <name evidence="1" type="ORF">DFR66_10670</name>
    <name evidence="2" type="ORF">IQ02_01457</name>
</gene>
<accession>A0A562PTV5</accession>
<name>A0A562PTV5_9FLAO</name>
<reference evidence="2" key="3">
    <citation type="submission" date="2019-07" db="EMBL/GenBank/DDBJ databases">
        <authorList>
            <person name="Whitman W."/>
            <person name="Huntemann M."/>
            <person name="Clum A."/>
            <person name="Pillay M."/>
            <person name="Palaniappan K."/>
            <person name="Varghese N."/>
            <person name="Mikhailova N."/>
            <person name="Stamatis D."/>
            <person name="Reddy T."/>
            <person name="Daum C."/>
            <person name="Shapiro N."/>
            <person name="Ivanova N."/>
            <person name="Kyrpides N."/>
            <person name="Woyke T."/>
        </authorList>
    </citation>
    <scope>NUCLEOTIDE SEQUENCE</scope>
    <source>
        <strain evidence="2">CGMCC 1.5380</strain>
    </source>
</reference>
<protein>
    <submittedName>
        <fullName evidence="2">Uncharacterized protein</fullName>
    </submittedName>
</protein>
<sequence length="53" mass="6047">MNSPPIFFSTVKNILSFTKLNEITKILSVFKTKVLITNNLKCFLTNKQVNLTT</sequence>
<evidence type="ECO:0000313" key="1">
    <source>
        <dbReference type="EMBL" id="RDI54963.1"/>
    </source>
</evidence>
<evidence type="ECO:0000313" key="3">
    <source>
        <dbReference type="Proteomes" id="UP000254518"/>
    </source>
</evidence>
<dbReference type="AlphaFoldDB" id="A0A562PTV5"/>
<evidence type="ECO:0000313" key="4">
    <source>
        <dbReference type="Proteomes" id="UP000321392"/>
    </source>
</evidence>
<dbReference type="Proteomes" id="UP000321392">
    <property type="component" value="Unassembled WGS sequence"/>
</dbReference>
<evidence type="ECO:0000313" key="2">
    <source>
        <dbReference type="EMBL" id="TWI47871.1"/>
    </source>
</evidence>
<reference evidence="2 4" key="1">
    <citation type="journal article" date="2015" name="Stand. Genomic Sci.">
        <title>Genomic Encyclopedia of Bacterial and Archaeal Type Strains, Phase III: the genomes of soil and plant-associated and newly described type strains.</title>
        <authorList>
            <person name="Whitman W.B."/>
            <person name="Woyke T."/>
            <person name="Klenk H.P."/>
            <person name="Zhou Y."/>
            <person name="Lilburn T.G."/>
            <person name="Beck B.J."/>
            <person name="De Vos P."/>
            <person name="Vandamme P."/>
            <person name="Eisen J.A."/>
            <person name="Garrity G."/>
            <person name="Hugenholtz P."/>
            <person name="Kyrpides N.C."/>
        </authorList>
    </citation>
    <scope>NUCLEOTIDE SEQUENCE [LARGE SCALE GENOMIC DNA]</scope>
    <source>
        <strain evidence="2 4">CGMCC 1.5380</strain>
    </source>
</reference>
<reference evidence="1 3" key="2">
    <citation type="submission" date="2018-07" db="EMBL/GenBank/DDBJ databases">
        <title>Genomic Encyclopedia of Type Strains, Phase IV (KMG-IV): sequencing the most valuable type-strain genomes for metagenomic binning, comparative biology and taxonomic classification.</title>
        <authorList>
            <person name="Goeker M."/>
        </authorList>
    </citation>
    <scope>NUCLEOTIDE SEQUENCE [LARGE SCALE GENOMIC DNA]</scope>
    <source>
        <strain evidence="1 3">DSM 19728</strain>
    </source>
</reference>
<proteinExistence type="predicted"/>
<dbReference type="EMBL" id="VLKX01000006">
    <property type="protein sequence ID" value="TWI47871.1"/>
    <property type="molecule type" value="Genomic_DNA"/>
</dbReference>
<dbReference type="Proteomes" id="UP000254518">
    <property type="component" value="Unassembled WGS sequence"/>
</dbReference>
<organism evidence="2 4">
    <name type="scientific">Flavobacterium glaciei</name>
    <dbReference type="NCBI Taxonomy" id="386300"/>
    <lineage>
        <taxon>Bacteria</taxon>
        <taxon>Pseudomonadati</taxon>
        <taxon>Bacteroidota</taxon>
        <taxon>Flavobacteriia</taxon>
        <taxon>Flavobacteriales</taxon>
        <taxon>Flavobacteriaceae</taxon>
        <taxon>Flavobacterium</taxon>
    </lineage>
</organism>
<comment type="caution">
    <text evidence="2">The sequence shown here is derived from an EMBL/GenBank/DDBJ whole genome shotgun (WGS) entry which is preliminary data.</text>
</comment>
<keyword evidence="3" id="KW-1185">Reference proteome</keyword>
<dbReference type="EMBL" id="QQBA01000006">
    <property type="protein sequence ID" value="RDI54963.1"/>
    <property type="molecule type" value="Genomic_DNA"/>
</dbReference>